<dbReference type="PROSITE" id="PS51257">
    <property type="entry name" value="PROKAR_LIPOPROTEIN"/>
    <property type="match status" value="1"/>
</dbReference>
<dbReference type="PANTHER" id="PTHR34296">
    <property type="entry name" value="TRANSCRIPTIONAL ACTIVATOR PROTEIN MED"/>
    <property type="match status" value="1"/>
</dbReference>
<dbReference type="AlphaFoldDB" id="B6G7U5"/>
<dbReference type="SUPFAM" id="SSF53822">
    <property type="entry name" value="Periplasmic binding protein-like I"/>
    <property type="match status" value="1"/>
</dbReference>
<dbReference type="OrthoDB" id="9784230at2"/>
<evidence type="ECO:0000313" key="9">
    <source>
        <dbReference type="EMBL" id="EEA91643.1"/>
    </source>
</evidence>
<keyword evidence="5" id="KW-0472">Membrane</keyword>
<dbReference type="STRING" id="445975.COLSTE_00198"/>
<keyword evidence="10" id="KW-1185">Reference proteome</keyword>
<reference evidence="9 10" key="1">
    <citation type="submission" date="2008-10" db="EMBL/GenBank/DDBJ databases">
        <title>Draft genome sequence of Collinsella stercoris (DSM 13279).</title>
        <authorList>
            <person name="Sudarsanam P."/>
            <person name="Ley R."/>
            <person name="Guruge J."/>
            <person name="Turnbaugh P.J."/>
            <person name="Mahowald M."/>
            <person name="Liep D."/>
            <person name="Gordon J."/>
        </authorList>
    </citation>
    <scope>NUCLEOTIDE SEQUENCE [LARGE SCALE GENOMIC DNA]</scope>
    <source>
        <strain evidence="9 10">DSM 13279</strain>
    </source>
</reference>
<accession>B6G7U5</accession>
<evidence type="ECO:0000256" key="3">
    <source>
        <dbReference type="ARBA" id="ARBA00022475"/>
    </source>
</evidence>
<dbReference type="PANTHER" id="PTHR34296:SF2">
    <property type="entry name" value="ABC TRANSPORTER GUANOSINE-BINDING PROTEIN NUPN"/>
    <property type="match status" value="1"/>
</dbReference>
<keyword evidence="6" id="KW-0449">Lipoprotein</keyword>
<dbReference type="InterPro" id="IPR028082">
    <property type="entry name" value="Peripla_BP_I"/>
</dbReference>
<dbReference type="RefSeq" id="WP_006719729.1">
    <property type="nucleotide sequence ID" value="NZ_CP085935.1"/>
</dbReference>
<dbReference type="InterPro" id="IPR050957">
    <property type="entry name" value="BMP_lipoprotein"/>
</dbReference>
<evidence type="ECO:0000259" key="8">
    <source>
        <dbReference type="Pfam" id="PF02608"/>
    </source>
</evidence>
<comment type="caution">
    <text evidence="9">The sequence shown here is derived from an EMBL/GenBank/DDBJ whole genome shotgun (WGS) entry which is preliminary data.</text>
</comment>
<sequence>MKKNRLMGLALAGAVALTVAGCGGDAKPAGSEAGSAPAEADYKVQMVTDMGGVNDRSFNQLAWEGLQKLNKETGIEVGYTESKQEADYATNLDKAVDSDAQTVWGIGFAMAGAIRDAAKTNPDVHFAIIDNAYPEKGHKDDKGNEDGLTDNLTGVTFKTQEPSFVAGYIAAMTSETGKVGFVGGMKSDVLETFNWGFQAGVAYANKAEGKNVEVVSQYIETFTDAAKGKAAGQKMYSDGCDIVFACAGNAGNGVIEAAKESNKKVIGVDKDQYDLAPENMLTSVMKNVDQAVIEVSKEAADGEEIGGKNIELSAKDGAVGISEHHDLMSEDVYKTAQDLFQQIKDGKITPPGTEKDFNDYVASL</sequence>
<evidence type="ECO:0000256" key="7">
    <source>
        <dbReference type="SAM" id="SignalP"/>
    </source>
</evidence>
<dbReference type="GO" id="GO:0005886">
    <property type="term" value="C:plasma membrane"/>
    <property type="evidence" value="ECO:0007669"/>
    <property type="project" value="UniProtKB-SubCell"/>
</dbReference>
<dbReference type="CDD" id="cd06354">
    <property type="entry name" value="PBP1_PrnA-like"/>
    <property type="match status" value="1"/>
</dbReference>
<dbReference type="eggNOG" id="COG1744">
    <property type="taxonomic scope" value="Bacteria"/>
</dbReference>
<proteinExistence type="inferred from homology"/>
<comment type="subcellular location">
    <subcellularLocation>
        <location evidence="1">Cell membrane</location>
        <topology evidence="1">Lipid-anchor</topology>
    </subcellularLocation>
</comment>
<organism evidence="9 10">
    <name type="scientific">Collinsella stercoris DSM 13279</name>
    <dbReference type="NCBI Taxonomy" id="445975"/>
    <lineage>
        <taxon>Bacteria</taxon>
        <taxon>Bacillati</taxon>
        <taxon>Actinomycetota</taxon>
        <taxon>Coriobacteriia</taxon>
        <taxon>Coriobacteriales</taxon>
        <taxon>Coriobacteriaceae</taxon>
        <taxon>Collinsella</taxon>
    </lineage>
</organism>
<dbReference type="Pfam" id="PF02608">
    <property type="entry name" value="Bmp"/>
    <property type="match status" value="1"/>
</dbReference>
<dbReference type="GeneID" id="98002585"/>
<evidence type="ECO:0000256" key="6">
    <source>
        <dbReference type="ARBA" id="ARBA00023288"/>
    </source>
</evidence>
<evidence type="ECO:0000256" key="1">
    <source>
        <dbReference type="ARBA" id="ARBA00004193"/>
    </source>
</evidence>
<reference evidence="9 10" key="2">
    <citation type="submission" date="2008-10" db="EMBL/GenBank/DDBJ databases">
        <authorList>
            <person name="Fulton L."/>
            <person name="Clifton S."/>
            <person name="Fulton B."/>
            <person name="Xu J."/>
            <person name="Minx P."/>
            <person name="Pepin K.H."/>
            <person name="Johnson M."/>
            <person name="Thiruvilangam P."/>
            <person name="Bhonagiri V."/>
            <person name="Nash W.E."/>
            <person name="Mardis E.R."/>
            <person name="Wilson R.K."/>
        </authorList>
    </citation>
    <scope>NUCLEOTIDE SEQUENCE [LARGE SCALE GENOMIC DNA]</scope>
    <source>
        <strain evidence="9 10">DSM 13279</strain>
    </source>
</reference>
<dbReference type="Gene3D" id="3.40.50.2300">
    <property type="match status" value="2"/>
</dbReference>
<evidence type="ECO:0000256" key="4">
    <source>
        <dbReference type="ARBA" id="ARBA00022729"/>
    </source>
</evidence>
<dbReference type="EMBL" id="ABXJ01000012">
    <property type="protein sequence ID" value="EEA91643.1"/>
    <property type="molecule type" value="Genomic_DNA"/>
</dbReference>
<feature type="domain" description="ABC transporter substrate-binding protein PnrA-like" evidence="8">
    <location>
        <begin position="44"/>
        <end position="349"/>
    </location>
</feature>
<gene>
    <name evidence="9" type="ORF">COLSTE_00198</name>
</gene>
<feature type="chain" id="PRO_5039271912" evidence="7">
    <location>
        <begin position="21"/>
        <end position="364"/>
    </location>
</feature>
<keyword evidence="4 7" id="KW-0732">Signal</keyword>
<dbReference type="Proteomes" id="UP000003560">
    <property type="component" value="Unassembled WGS sequence"/>
</dbReference>
<keyword evidence="3" id="KW-1003">Cell membrane</keyword>
<dbReference type="InterPro" id="IPR003760">
    <property type="entry name" value="PnrA-like"/>
</dbReference>
<name>B6G7U5_9ACTN</name>
<evidence type="ECO:0000256" key="5">
    <source>
        <dbReference type="ARBA" id="ARBA00023136"/>
    </source>
</evidence>
<comment type="similarity">
    <text evidence="2">Belongs to the BMP lipoprotein family.</text>
</comment>
<dbReference type="HOGENOM" id="CLU_038813_0_2_11"/>
<feature type="signal peptide" evidence="7">
    <location>
        <begin position="1"/>
        <end position="20"/>
    </location>
</feature>
<protein>
    <submittedName>
        <fullName evidence="9">Basic membrane protein</fullName>
    </submittedName>
</protein>
<evidence type="ECO:0000313" key="10">
    <source>
        <dbReference type="Proteomes" id="UP000003560"/>
    </source>
</evidence>
<evidence type="ECO:0000256" key="2">
    <source>
        <dbReference type="ARBA" id="ARBA00008610"/>
    </source>
</evidence>